<accession>A0A7L9FEU8</accession>
<reference evidence="1 2" key="1">
    <citation type="submission" date="2020-10" db="EMBL/GenBank/DDBJ databases">
        <title>Thermofilum lucidum 3507LT sp. nov. a novel member of Thermofilaceae family isolated from Chile hot spring, and proposal of description order Thermofilales.</title>
        <authorList>
            <person name="Zayulina K.S."/>
            <person name="Elcheninov A.G."/>
            <person name="Toshchakov S.V."/>
            <person name="Kublanov I.V."/>
        </authorList>
    </citation>
    <scope>NUCLEOTIDE SEQUENCE [LARGE SCALE GENOMIC DNA]</scope>
    <source>
        <strain evidence="1 2">3507LT</strain>
    </source>
</reference>
<dbReference type="InParanoid" id="A0A7L9FEU8"/>
<proteinExistence type="predicted"/>
<dbReference type="GeneID" id="59149445"/>
<keyword evidence="2" id="KW-1185">Reference proteome</keyword>
<dbReference type="Proteomes" id="UP000594121">
    <property type="component" value="Chromosome"/>
</dbReference>
<evidence type="ECO:0000313" key="1">
    <source>
        <dbReference type="EMBL" id="QOJ78328.1"/>
    </source>
</evidence>
<evidence type="ECO:0000313" key="2">
    <source>
        <dbReference type="Proteomes" id="UP000594121"/>
    </source>
</evidence>
<dbReference type="RefSeq" id="WP_192818300.1">
    <property type="nucleotide sequence ID" value="NZ_CP062310.1"/>
</dbReference>
<protein>
    <submittedName>
        <fullName evidence="1">Uncharacterized protein</fullName>
    </submittedName>
</protein>
<sequence>MGSDADLEMIKRRMLLEIQRKMLEKEVKRAEPDYYALFMEHLTEDGKLMFEKAIKQYGETARKVGEKLGRLYYLGRLRGGMDAETVYWVFSEIGLPIRLETKIVYKKGGEVKSISDVLKEEE</sequence>
<dbReference type="KEGG" id="thel:IG193_06075"/>
<dbReference type="EMBL" id="CP062310">
    <property type="protein sequence ID" value="QOJ78328.1"/>
    <property type="molecule type" value="Genomic_DNA"/>
</dbReference>
<name>A0A7L9FEU8_9CREN</name>
<organism evidence="1 2">
    <name type="scientific">Infirmifilum lucidum</name>
    <dbReference type="NCBI Taxonomy" id="2776706"/>
    <lineage>
        <taxon>Archaea</taxon>
        <taxon>Thermoproteota</taxon>
        <taxon>Thermoprotei</taxon>
        <taxon>Thermofilales</taxon>
        <taxon>Thermofilaceae</taxon>
        <taxon>Infirmifilum</taxon>
    </lineage>
</organism>
<gene>
    <name evidence="1" type="ORF">IG193_06075</name>
</gene>
<dbReference type="AlphaFoldDB" id="A0A7L9FEU8"/>